<dbReference type="Gene3D" id="3.20.20.70">
    <property type="entry name" value="Aldolase class I"/>
    <property type="match status" value="1"/>
</dbReference>
<dbReference type="OrthoDB" id="9771791at2"/>
<feature type="binding site" evidence="4">
    <location>
        <position position="202"/>
    </location>
    <ligand>
        <name>pyruvate</name>
        <dbReference type="ChEBI" id="CHEBI:15361"/>
    </ligand>
</feature>
<keyword evidence="1 2" id="KW-0456">Lyase</keyword>
<feature type="active site" description="Proton donor/acceptor" evidence="3">
    <location>
        <position position="134"/>
    </location>
</feature>
<protein>
    <submittedName>
        <fullName evidence="5">Dihydrodipicolinate synthase family protein</fullName>
    </submittedName>
</protein>
<name>A0A6N9Q2D8_9BACL</name>
<proteinExistence type="inferred from homology"/>
<dbReference type="AlphaFoldDB" id="A0A6N9Q2D8"/>
<gene>
    <name evidence="5" type="ORF">ERL59_07215</name>
</gene>
<dbReference type="PANTHER" id="PTHR12128">
    <property type="entry name" value="DIHYDRODIPICOLINATE SYNTHASE"/>
    <property type="match status" value="1"/>
</dbReference>
<dbReference type="SMART" id="SM01130">
    <property type="entry name" value="DHDPS"/>
    <property type="match status" value="1"/>
</dbReference>
<dbReference type="EMBL" id="SIJB01000017">
    <property type="protein sequence ID" value="NBI28744.1"/>
    <property type="molecule type" value="Genomic_DNA"/>
</dbReference>
<feature type="active site" description="Schiff-base intermediate with substrate" evidence="3">
    <location>
        <position position="162"/>
    </location>
</feature>
<evidence type="ECO:0000256" key="3">
    <source>
        <dbReference type="PIRSR" id="PIRSR001365-1"/>
    </source>
</evidence>
<dbReference type="Proteomes" id="UP000448943">
    <property type="component" value="Unassembled WGS sequence"/>
</dbReference>
<dbReference type="InterPro" id="IPR013785">
    <property type="entry name" value="Aldolase_TIM"/>
</dbReference>
<dbReference type="PIRSF" id="PIRSF001365">
    <property type="entry name" value="DHDPS"/>
    <property type="match status" value="1"/>
</dbReference>
<evidence type="ECO:0000256" key="4">
    <source>
        <dbReference type="PIRSR" id="PIRSR001365-2"/>
    </source>
</evidence>
<evidence type="ECO:0000313" key="5">
    <source>
        <dbReference type="EMBL" id="NBI28744.1"/>
    </source>
</evidence>
<sequence length="295" mass="32305">MKQFEGVFVAIVTPFTQNYEVDYQGLRDHCDWLIREGVHGLIPAGSVGEYAALTKEERAKVVETVIETAAGRVPVVVGTGAPSTEQVVYWVQHAKDAGAAGVMALPPINYNPSEVEIIAHYEAISNVGLPIIAYNNPHDYKTDLTPQLLGKLSKIENVVAVKEFSGDIRRVQDIYASADLEILIGVDDLGFEGPIMGTTGWIAGFANALPKESVKVFELGRQGKTEEALPLYRKLLPLFHYDARPDLVQAIKYTLELAGRPAGPTRPPRLPLTASELKLIKEAYELAISKEEVQV</sequence>
<organism evidence="5 6">
    <name type="scientific">Chengkuizengella marina</name>
    <dbReference type="NCBI Taxonomy" id="2507566"/>
    <lineage>
        <taxon>Bacteria</taxon>
        <taxon>Bacillati</taxon>
        <taxon>Bacillota</taxon>
        <taxon>Bacilli</taxon>
        <taxon>Bacillales</taxon>
        <taxon>Paenibacillaceae</taxon>
        <taxon>Chengkuizengella</taxon>
    </lineage>
</organism>
<evidence type="ECO:0000256" key="1">
    <source>
        <dbReference type="ARBA" id="ARBA00023239"/>
    </source>
</evidence>
<dbReference type="SUPFAM" id="SSF51569">
    <property type="entry name" value="Aldolase"/>
    <property type="match status" value="1"/>
</dbReference>
<dbReference type="Pfam" id="PF00701">
    <property type="entry name" value="DHDPS"/>
    <property type="match status" value="1"/>
</dbReference>
<dbReference type="PANTHER" id="PTHR12128:SF72">
    <property type="entry name" value="DIHYDRODIPICOLINATE SYNTHASE"/>
    <property type="match status" value="1"/>
</dbReference>
<keyword evidence="6" id="KW-1185">Reference proteome</keyword>
<comment type="caution">
    <text evidence="5">The sequence shown here is derived from an EMBL/GenBank/DDBJ whole genome shotgun (WGS) entry which is preliminary data.</text>
</comment>
<evidence type="ECO:0000256" key="2">
    <source>
        <dbReference type="PIRNR" id="PIRNR001365"/>
    </source>
</evidence>
<dbReference type="CDD" id="cd00408">
    <property type="entry name" value="DHDPS-like"/>
    <property type="match status" value="1"/>
</dbReference>
<dbReference type="PRINTS" id="PR00146">
    <property type="entry name" value="DHPICSNTHASE"/>
</dbReference>
<comment type="similarity">
    <text evidence="2">Belongs to the DapA family.</text>
</comment>
<dbReference type="InterPro" id="IPR002220">
    <property type="entry name" value="DapA-like"/>
</dbReference>
<reference evidence="5 6" key="1">
    <citation type="submission" date="2019-01" db="EMBL/GenBank/DDBJ databases">
        <title>Chengkuizengella sp. nov., isolated from deep-sea sediment of East Pacific Ocean.</title>
        <authorList>
            <person name="Yang J."/>
            <person name="Lai Q."/>
            <person name="Shao Z."/>
        </authorList>
    </citation>
    <scope>NUCLEOTIDE SEQUENCE [LARGE SCALE GENOMIC DNA]</scope>
    <source>
        <strain evidence="5 6">YPA3-1-1</strain>
    </source>
</reference>
<dbReference type="RefSeq" id="WP_160645536.1">
    <property type="nucleotide sequence ID" value="NZ_SIJB01000017.1"/>
</dbReference>
<accession>A0A6N9Q2D8</accession>
<evidence type="ECO:0000313" key="6">
    <source>
        <dbReference type="Proteomes" id="UP000448943"/>
    </source>
</evidence>
<dbReference type="GO" id="GO:0008840">
    <property type="term" value="F:4-hydroxy-tetrahydrodipicolinate synthase activity"/>
    <property type="evidence" value="ECO:0007669"/>
    <property type="project" value="TreeGrafter"/>
</dbReference>